<evidence type="ECO:0000256" key="4">
    <source>
        <dbReference type="SAM" id="MobiDB-lite"/>
    </source>
</evidence>
<accession>A0ABX0SGN5</accession>
<evidence type="ECO:0000256" key="2">
    <source>
        <dbReference type="ARBA" id="ARBA00022679"/>
    </source>
</evidence>
<dbReference type="GO" id="GO:0016740">
    <property type="term" value="F:transferase activity"/>
    <property type="evidence" value="ECO:0007669"/>
    <property type="project" value="UniProtKB-KW"/>
</dbReference>
<organism evidence="5 6">
    <name type="scientific">Brooklawnia cerclae</name>
    <dbReference type="NCBI Taxonomy" id="349934"/>
    <lineage>
        <taxon>Bacteria</taxon>
        <taxon>Bacillati</taxon>
        <taxon>Actinomycetota</taxon>
        <taxon>Actinomycetes</taxon>
        <taxon>Propionibacteriales</taxon>
        <taxon>Propionibacteriaceae</taxon>
        <taxon>Brooklawnia</taxon>
    </lineage>
</organism>
<evidence type="ECO:0000313" key="6">
    <source>
        <dbReference type="Proteomes" id="UP000749311"/>
    </source>
</evidence>
<dbReference type="PANTHER" id="PTHR43293">
    <property type="entry name" value="ACETATE COA-TRANSFERASE YDIF"/>
    <property type="match status" value="1"/>
</dbReference>
<dbReference type="PANTHER" id="PTHR43293:SF1">
    <property type="entry name" value="ACETATE COA-TRANSFERASE YDIF"/>
    <property type="match status" value="1"/>
</dbReference>
<gene>
    <name evidence="5" type="ORF">FB473_000396</name>
</gene>
<protein>
    <submittedName>
        <fullName evidence="5">Acyl CoA:acetate/3-ketoacid CoA transferase</fullName>
    </submittedName>
</protein>
<dbReference type="PIRSF" id="PIRSF000858">
    <property type="entry name" value="SCOT-t"/>
    <property type="match status" value="1"/>
</dbReference>
<comment type="similarity">
    <text evidence="1 3">Belongs to the 3-oxoacid CoA-transferase family.</text>
</comment>
<dbReference type="EMBL" id="JAAMOZ010000001">
    <property type="protein sequence ID" value="NIH55751.1"/>
    <property type="molecule type" value="Genomic_DNA"/>
</dbReference>
<keyword evidence="6" id="KW-1185">Reference proteome</keyword>
<feature type="region of interest" description="Disordered" evidence="4">
    <location>
        <begin position="1"/>
        <end position="25"/>
    </location>
</feature>
<dbReference type="Pfam" id="PF01144">
    <property type="entry name" value="CoA_trans"/>
    <property type="match status" value="1"/>
</dbReference>
<name>A0ABX0SGN5_9ACTN</name>
<keyword evidence="2 3" id="KW-0808">Transferase</keyword>
<dbReference type="RefSeq" id="WP_167164344.1">
    <property type="nucleotide sequence ID" value="NZ_BAAAOO010000017.1"/>
</dbReference>
<sequence>MTSAAADDDDRRHRGGPVLMSPEDAAAQVRDGDVLAVGGSGGGLLEPGALLKALGERFVRTASPHGLTLLHATGIGDRKGSGMDHLAHHGMHARVVGGNWGNAPGMCELAVAGEFEAYNFPQGVVSQMFREVAAGRPGVITHVGLGTFCDPRRQGGRLNDRTPAELVELVSLAGREWLFYKAVPPSVCFIRGTAADEDGNISFEHEGARLENLAIAQATRNSGGLVIAQVKRYVQRGAIDPKLVLVPGICVDIVVVVPEQRQMDSAEFNPALSGQTRVVLSSLDPLPFDERKIVARRAVQEIRDADVVNLGVGIADGVAAVAAEQGWIDRFTCTIEQGLIGGVPSRGIDFGTSTNPQAMIDAPSQFDFYDGGGIDIAFLGFAQVDRHGNVNVSKFGNKLIGLGGFANISQNARTVVFCGTFTSGGLDARPGDGALAITQEGRHRKFVPEVEQISFAASESLKRGQRVLYVTERAVFRLTSAGLTLCEVAPGVDADADIRSLMAWELEVAADLRPMDARILRPDPLPDDWRSLTTQ</sequence>
<dbReference type="InterPro" id="IPR004165">
    <property type="entry name" value="CoA_trans_fam_I"/>
</dbReference>
<reference evidence="5 6" key="1">
    <citation type="submission" date="2020-02" db="EMBL/GenBank/DDBJ databases">
        <title>Sequencing the genomes of 1000 actinobacteria strains.</title>
        <authorList>
            <person name="Klenk H.-P."/>
        </authorList>
    </citation>
    <scope>NUCLEOTIDE SEQUENCE [LARGE SCALE GENOMIC DNA]</scope>
    <source>
        <strain evidence="5 6">DSM 19609</strain>
    </source>
</reference>
<evidence type="ECO:0000313" key="5">
    <source>
        <dbReference type="EMBL" id="NIH55751.1"/>
    </source>
</evidence>
<dbReference type="SUPFAM" id="SSF100950">
    <property type="entry name" value="NagB/RpiA/CoA transferase-like"/>
    <property type="match status" value="2"/>
</dbReference>
<dbReference type="SMART" id="SM00882">
    <property type="entry name" value="CoA_trans"/>
    <property type="match status" value="2"/>
</dbReference>
<comment type="caution">
    <text evidence="5">The sequence shown here is derived from an EMBL/GenBank/DDBJ whole genome shotgun (WGS) entry which is preliminary data.</text>
</comment>
<evidence type="ECO:0000256" key="3">
    <source>
        <dbReference type="PIRNR" id="PIRNR000858"/>
    </source>
</evidence>
<proteinExistence type="inferred from homology"/>
<dbReference type="InterPro" id="IPR014388">
    <property type="entry name" value="3-oxoacid_CoA-transferase"/>
</dbReference>
<evidence type="ECO:0000256" key="1">
    <source>
        <dbReference type="ARBA" id="ARBA00007154"/>
    </source>
</evidence>
<dbReference type="Proteomes" id="UP000749311">
    <property type="component" value="Unassembled WGS sequence"/>
</dbReference>
<dbReference type="Gene3D" id="3.40.1080.10">
    <property type="entry name" value="Glutaconate Coenzyme A-transferase"/>
    <property type="match status" value="2"/>
</dbReference>
<dbReference type="InterPro" id="IPR037171">
    <property type="entry name" value="NagB/RpiA_transferase-like"/>
</dbReference>